<evidence type="ECO:0000313" key="1">
    <source>
        <dbReference type="EMBL" id="CAD5320032.1"/>
    </source>
</evidence>
<dbReference type="PANTHER" id="PTHR36017:SF1">
    <property type="entry name" value="EMBRYO DEFECTIVE 1381"/>
    <property type="match status" value="1"/>
</dbReference>
<protein>
    <submittedName>
        <fullName evidence="1">(thale cress) hypothetical protein</fullName>
    </submittedName>
</protein>
<accession>A0A7G2EGK2</accession>
<reference evidence="1 2" key="1">
    <citation type="submission" date="2020-09" db="EMBL/GenBank/DDBJ databases">
        <authorList>
            <person name="Ashkenazy H."/>
        </authorList>
    </citation>
    <scope>NUCLEOTIDE SEQUENCE [LARGE SCALE GENOMIC DNA]</scope>
    <source>
        <strain evidence="2">cv. Cdm-0</strain>
    </source>
</reference>
<sequence length="511" mass="59028">MVNKHWKIIPKPLLETVLNNHVQRHRVPQPLILHGPRGVGKTTLILNRLLGDWNKGPHLAGYVDFAQSITEHHPDHHQSYPWTSWTSVDPPLLSNCKTQLENCLESMSHKAIKLGSISSQQIFTTMNKWYGLNTALRRILQGYNIAVPEKVSVSFLWERAVYALSVRQNADEIDGLLELEEKGNSLSVEEASYYRETAFALRLAKEVIKPKLVLNNIEILKRAIQTDDSTVSASMYHDNLIWRIIALGANERCLPVLFVTSDSYYSYQAFVDYGFPDIFISRETFGWNPQEAKLHMVPDYFSASEWTIIADVLGANSRHLFELYALKQSNHYQSLMGSKAGTFEDIVDAYLAYLQVAVVNPAMDKALLRLQRYATDVRKGSIPYEKLRFGASWRHPPQTEDPTQNSEWAKIQLMDFVQALVNTEFAVNYLGDYSLEIFEDPSAMALVEVGILYTQRDPSFFRPISQGIKRCLVRWLIQERMQMSYWSSTKYWWQRIIRGRYYKHLMLGYRT</sequence>
<dbReference type="PANTHER" id="PTHR36017">
    <property type="entry name" value="EMBRYO DEFECTIVE 1381"/>
    <property type="match status" value="1"/>
</dbReference>
<evidence type="ECO:0000313" key="2">
    <source>
        <dbReference type="Proteomes" id="UP000516314"/>
    </source>
</evidence>
<dbReference type="Proteomes" id="UP000516314">
    <property type="component" value="Chromosome 2"/>
</dbReference>
<proteinExistence type="predicted"/>
<dbReference type="AlphaFoldDB" id="A0A7G2EGK2"/>
<dbReference type="EMBL" id="LR881467">
    <property type="protein sequence ID" value="CAD5320032.1"/>
    <property type="molecule type" value="Genomic_DNA"/>
</dbReference>
<organism evidence="1 2">
    <name type="scientific">Arabidopsis thaliana</name>
    <name type="common">Mouse-ear cress</name>
    <dbReference type="NCBI Taxonomy" id="3702"/>
    <lineage>
        <taxon>Eukaryota</taxon>
        <taxon>Viridiplantae</taxon>
        <taxon>Streptophyta</taxon>
        <taxon>Embryophyta</taxon>
        <taxon>Tracheophyta</taxon>
        <taxon>Spermatophyta</taxon>
        <taxon>Magnoliopsida</taxon>
        <taxon>eudicotyledons</taxon>
        <taxon>Gunneridae</taxon>
        <taxon>Pentapetalae</taxon>
        <taxon>rosids</taxon>
        <taxon>malvids</taxon>
        <taxon>Brassicales</taxon>
        <taxon>Brassicaceae</taxon>
        <taxon>Camelineae</taxon>
        <taxon>Arabidopsis</taxon>
    </lineage>
</organism>
<name>A0A7G2EGK2_ARATH</name>
<gene>
    <name evidence="1" type="ORF">AT9943_LOCUS8185</name>
</gene>